<comment type="caution">
    <text evidence="1">The sequence shown here is derived from an EMBL/GenBank/DDBJ whole genome shotgun (WGS) entry which is preliminary data.</text>
</comment>
<dbReference type="AlphaFoldDB" id="A0A8X6NCC2"/>
<dbReference type="EMBL" id="BMAW01008173">
    <property type="protein sequence ID" value="GFT07257.1"/>
    <property type="molecule type" value="Genomic_DNA"/>
</dbReference>
<protein>
    <submittedName>
        <fullName evidence="1">Uncharacterized protein</fullName>
    </submittedName>
</protein>
<reference evidence="1" key="1">
    <citation type="submission" date="2020-08" db="EMBL/GenBank/DDBJ databases">
        <title>Multicomponent nature underlies the extraordinary mechanical properties of spider dragline silk.</title>
        <authorList>
            <person name="Kono N."/>
            <person name="Nakamura H."/>
            <person name="Mori M."/>
            <person name="Yoshida Y."/>
            <person name="Ohtoshi R."/>
            <person name="Malay A.D."/>
            <person name="Moran D.A.P."/>
            <person name="Tomita M."/>
            <person name="Numata K."/>
            <person name="Arakawa K."/>
        </authorList>
    </citation>
    <scope>NUCLEOTIDE SEQUENCE</scope>
</reference>
<accession>A0A8X6NCC2</accession>
<dbReference type="Proteomes" id="UP000887013">
    <property type="component" value="Unassembled WGS sequence"/>
</dbReference>
<proteinExistence type="predicted"/>
<name>A0A8X6NCC2_NEPPI</name>
<dbReference type="OrthoDB" id="10564462at2759"/>
<sequence>MPVSEGWLRNRAPVQRPLPHEGGISDLEMLCDSKSSWCLLFILQVCHIGSESPCIYDKYFKEFSIKNVSHPNLKTLGPIMANNLKKRTPCLLETIKPKHKGEKRR</sequence>
<evidence type="ECO:0000313" key="2">
    <source>
        <dbReference type="Proteomes" id="UP000887013"/>
    </source>
</evidence>
<gene>
    <name evidence="1" type="ORF">NPIL_579071</name>
</gene>
<organism evidence="1 2">
    <name type="scientific">Nephila pilipes</name>
    <name type="common">Giant wood spider</name>
    <name type="synonym">Nephila maculata</name>
    <dbReference type="NCBI Taxonomy" id="299642"/>
    <lineage>
        <taxon>Eukaryota</taxon>
        <taxon>Metazoa</taxon>
        <taxon>Ecdysozoa</taxon>
        <taxon>Arthropoda</taxon>
        <taxon>Chelicerata</taxon>
        <taxon>Arachnida</taxon>
        <taxon>Araneae</taxon>
        <taxon>Araneomorphae</taxon>
        <taxon>Entelegynae</taxon>
        <taxon>Araneoidea</taxon>
        <taxon>Nephilidae</taxon>
        <taxon>Nephila</taxon>
    </lineage>
</organism>
<evidence type="ECO:0000313" key="1">
    <source>
        <dbReference type="EMBL" id="GFT07257.1"/>
    </source>
</evidence>
<keyword evidence="2" id="KW-1185">Reference proteome</keyword>